<accession>A0A399D5X2</accession>
<gene>
    <name evidence="5" type="ORF">D1164_07310</name>
</gene>
<dbReference type="FunFam" id="3.30.70.360:FF:000016">
    <property type="entry name" value="Peptidase family M20/M25/M40"/>
    <property type="match status" value="1"/>
</dbReference>
<evidence type="ECO:0000259" key="4">
    <source>
        <dbReference type="Pfam" id="PF07687"/>
    </source>
</evidence>
<dbReference type="Gene3D" id="3.30.70.360">
    <property type="match status" value="1"/>
</dbReference>
<dbReference type="GO" id="GO:0006508">
    <property type="term" value="P:proteolysis"/>
    <property type="evidence" value="ECO:0007669"/>
    <property type="project" value="UniProtKB-KW"/>
</dbReference>
<dbReference type="SUPFAM" id="SSF53187">
    <property type="entry name" value="Zn-dependent exopeptidases"/>
    <property type="match status" value="1"/>
</dbReference>
<dbReference type="RefSeq" id="WP_119349296.1">
    <property type="nucleotide sequence ID" value="NZ_QWET01000004.1"/>
</dbReference>
<reference evidence="5 6" key="1">
    <citation type="journal article" date="2015" name="Int. J. Syst. Evol. Microbiol.">
        <title>Mariniphaga sediminis sp. nov., isolated from coastal sediment.</title>
        <authorList>
            <person name="Wang F.Q."/>
            <person name="Shen Q.Y."/>
            <person name="Chen G.J."/>
            <person name="Du Z.J."/>
        </authorList>
    </citation>
    <scope>NUCLEOTIDE SEQUENCE [LARGE SCALE GENOMIC DNA]</scope>
    <source>
        <strain evidence="5 6">SY21</strain>
    </source>
</reference>
<organism evidence="5 6">
    <name type="scientific">Mariniphaga sediminis</name>
    <dbReference type="NCBI Taxonomy" id="1628158"/>
    <lineage>
        <taxon>Bacteria</taxon>
        <taxon>Pseudomonadati</taxon>
        <taxon>Bacteroidota</taxon>
        <taxon>Bacteroidia</taxon>
        <taxon>Marinilabiliales</taxon>
        <taxon>Prolixibacteraceae</taxon>
        <taxon>Mariniphaga</taxon>
    </lineage>
</organism>
<dbReference type="InterPro" id="IPR011650">
    <property type="entry name" value="Peptidase_M20_dimer"/>
</dbReference>
<keyword evidence="3" id="KW-0378">Hydrolase</keyword>
<dbReference type="OrthoDB" id="9761532at2"/>
<dbReference type="GO" id="GO:0008233">
    <property type="term" value="F:peptidase activity"/>
    <property type="evidence" value="ECO:0007669"/>
    <property type="project" value="UniProtKB-KW"/>
</dbReference>
<dbReference type="Proteomes" id="UP000266441">
    <property type="component" value="Unassembled WGS sequence"/>
</dbReference>
<dbReference type="CDD" id="cd05680">
    <property type="entry name" value="M20_dipept_like"/>
    <property type="match status" value="1"/>
</dbReference>
<dbReference type="NCBIfam" id="NF006579">
    <property type="entry name" value="PRK09104.1"/>
    <property type="match status" value="1"/>
</dbReference>
<keyword evidence="1" id="KW-0645">Protease</keyword>
<dbReference type="InterPro" id="IPR002933">
    <property type="entry name" value="Peptidase_M20"/>
</dbReference>
<evidence type="ECO:0000256" key="3">
    <source>
        <dbReference type="ARBA" id="ARBA00022801"/>
    </source>
</evidence>
<dbReference type="InterPro" id="IPR051458">
    <property type="entry name" value="Cyt/Met_Dipeptidase"/>
</dbReference>
<dbReference type="Pfam" id="PF07687">
    <property type="entry name" value="M20_dimer"/>
    <property type="match status" value="1"/>
</dbReference>
<evidence type="ECO:0000256" key="1">
    <source>
        <dbReference type="ARBA" id="ARBA00022670"/>
    </source>
</evidence>
<evidence type="ECO:0000256" key="2">
    <source>
        <dbReference type="ARBA" id="ARBA00022723"/>
    </source>
</evidence>
<sequence length="456" mass="50671">METINNYIEANKDRFLDELFGLMRIQSISSIKEHKPDMYKAAKYWKELLLESGVDKAEVFETEGNPVTYAEKIINPDLPTVLVYSHMDVMPVDPIEKWDTDPFEPQVREGKIWGRGADDDKGQGMMHAKAFEMMVKTGTLPCNVKFMIEGEEEIGSPNLGKWCENHKEMLQADVILVSDTAMISADTPSITTGLRGLAYWQVEVTGPNRDLHSGLFGGAVANPINVLCSMIDQMVDEKGKVTIPGFYDDVLTVSSEERELLGRAPFSKEAYKKAIDVDELAGEEGFTTTERTGIRPSFDVCGIWGGYTGEGAKTVLPSKAFAKISTRLVPNQDYQIISELFKNYFENIAPASVKVEVTPLHGGQGYVCPIDIPAYQAAEKAYSDVYGKRPVPVRSGGSIPIISTFEEVLGIKTVLMGFGLESDAIHSPNENYPLEQFFNGIKTIPLFYKYFAEMSK</sequence>
<protein>
    <submittedName>
        <fullName evidence="5">Dipeptidase</fullName>
    </submittedName>
</protein>
<keyword evidence="2" id="KW-0479">Metal-binding</keyword>
<dbReference type="GO" id="GO:0046872">
    <property type="term" value="F:metal ion binding"/>
    <property type="evidence" value="ECO:0007669"/>
    <property type="project" value="UniProtKB-KW"/>
</dbReference>
<dbReference type="Pfam" id="PF01546">
    <property type="entry name" value="Peptidase_M20"/>
    <property type="match status" value="1"/>
</dbReference>
<feature type="domain" description="Peptidase M20 dimerisation" evidence="4">
    <location>
        <begin position="192"/>
        <end position="351"/>
    </location>
</feature>
<evidence type="ECO:0000313" key="6">
    <source>
        <dbReference type="Proteomes" id="UP000266441"/>
    </source>
</evidence>
<dbReference type="PANTHER" id="PTHR43270:SF12">
    <property type="entry name" value="SUCCINYL-DIAMINOPIMELATE DESUCCINYLASE"/>
    <property type="match status" value="1"/>
</dbReference>
<dbReference type="NCBIfam" id="NF005914">
    <property type="entry name" value="PRK07907.1"/>
    <property type="match status" value="1"/>
</dbReference>
<dbReference type="EMBL" id="QWET01000004">
    <property type="protein sequence ID" value="RIH66062.1"/>
    <property type="molecule type" value="Genomic_DNA"/>
</dbReference>
<name>A0A399D5X2_9BACT</name>
<dbReference type="AlphaFoldDB" id="A0A399D5X2"/>
<proteinExistence type="predicted"/>
<dbReference type="NCBIfam" id="NF006053">
    <property type="entry name" value="PRK08201.1"/>
    <property type="match status" value="1"/>
</dbReference>
<keyword evidence="6" id="KW-1185">Reference proteome</keyword>
<dbReference type="PANTHER" id="PTHR43270">
    <property type="entry name" value="BETA-ALA-HIS DIPEPTIDASE"/>
    <property type="match status" value="1"/>
</dbReference>
<evidence type="ECO:0000313" key="5">
    <source>
        <dbReference type="EMBL" id="RIH66062.1"/>
    </source>
</evidence>
<dbReference type="Gene3D" id="3.40.630.10">
    <property type="entry name" value="Zn peptidases"/>
    <property type="match status" value="1"/>
</dbReference>
<comment type="caution">
    <text evidence="5">The sequence shown here is derived from an EMBL/GenBank/DDBJ whole genome shotgun (WGS) entry which is preliminary data.</text>
</comment>